<keyword evidence="3" id="KW-1185">Reference proteome</keyword>
<feature type="compositionally biased region" description="Basic and acidic residues" evidence="1">
    <location>
        <begin position="54"/>
        <end position="65"/>
    </location>
</feature>
<dbReference type="OrthoDB" id="3912356at2759"/>
<protein>
    <submittedName>
        <fullName evidence="2">Uncharacterized protein</fullName>
    </submittedName>
</protein>
<dbReference type="STRING" id="1447883.A0A2B7YER3"/>
<sequence>MTDWSPTSSSISSPTRRLRENQPGQVRLDEFLRKRIDTLIRPSREDEADDESEDRGKNEDRKAGENENENVDEEDEDQDPPKEWMEDGPLVQVDKKIIKLIVKRMDLSSASSLAFTCKTLHDKMGTKAWNRLPDFEFERWKFIKNLERDLPFHRVCGVCGKLHPRENSGQPGAFQVSLSPCVGEESNINFCNHYSLRYEQLQLLERARQLGPEYGISEQQLFHSCEQTAPHGCKLQLKIIPRYDPVHGLMICKRFHLSGLDFRKNLHSQTKILYGSLCPHVTHDMGKLWECAVFHHHPKVMSPLPCFKCKYARVCNFCKTVYRVQTADVTETSCDVVMLVSMIIGRARGPNAWPWVNHTVRFAGVQRAANVPAIAEHDISATDALRFMASVQEGLSTTENSAKLKDRRDGFAEPKGGEYRNLVDRRVSQQSSKHLIDSLYFST</sequence>
<feature type="compositionally biased region" description="Basic and acidic residues" evidence="1">
    <location>
        <begin position="27"/>
        <end position="45"/>
    </location>
</feature>
<feature type="region of interest" description="Disordered" evidence="1">
    <location>
        <begin position="1"/>
        <end position="88"/>
    </location>
</feature>
<evidence type="ECO:0000256" key="1">
    <source>
        <dbReference type="SAM" id="MobiDB-lite"/>
    </source>
</evidence>
<proteinExistence type="predicted"/>
<dbReference type="EMBL" id="PDNA01000046">
    <property type="protein sequence ID" value="PGH19569.1"/>
    <property type="molecule type" value="Genomic_DNA"/>
</dbReference>
<feature type="compositionally biased region" description="Acidic residues" evidence="1">
    <location>
        <begin position="66"/>
        <end position="78"/>
    </location>
</feature>
<gene>
    <name evidence="2" type="ORF">AJ80_03905</name>
</gene>
<reference evidence="2 3" key="1">
    <citation type="submission" date="2017-10" db="EMBL/GenBank/DDBJ databases">
        <title>Comparative genomics in systemic dimorphic fungi from Ajellomycetaceae.</title>
        <authorList>
            <person name="Munoz J.F."/>
            <person name="Mcewen J.G."/>
            <person name="Clay O.K."/>
            <person name="Cuomo C.A."/>
        </authorList>
    </citation>
    <scope>NUCLEOTIDE SEQUENCE [LARGE SCALE GENOMIC DNA]</scope>
    <source>
        <strain evidence="2 3">UAMH7299</strain>
    </source>
</reference>
<name>A0A2B7YER3_POLH7</name>
<evidence type="ECO:0000313" key="2">
    <source>
        <dbReference type="EMBL" id="PGH19569.1"/>
    </source>
</evidence>
<accession>A0A2B7YER3</accession>
<organism evidence="2 3">
    <name type="scientific">Polytolypa hystricis (strain UAMH7299)</name>
    <dbReference type="NCBI Taxonomy" id="1447883"/>
    <lineage>
        <taxon>Eukaryota</taxon>
        <taxon>Fungi</taxon>
        <taxon>Dikarya</taxon>
        <taxon>Ascomycota</taxon>
        <taxon>Pezizomycotina</taxon>
        <taxon>Eurotiomycetes</taxon>
        <taxon>Eurotiomycetidae</taxon>
        <taxon>Onygenales</taxon>
        <taxon>Onygenales incertae sedis</taxon>
        <taxon>Polytolypa</taxon>
    </lineage>
</organism>
<feature type="compositionally biased region" description="Low complexity" evidence="1">
    <location>
        <begin position="1"/>
        <end position="15"/>
    </location>
</feature>
<dbReference type="Proteomes" id="UP000224634">
    <property type="component" value="Unassembled WGS sequence"/>
</dbReference>
<dbReference type="AlphaFoldDB" id="A0A2B7YER3"/>
<comment type="caution">
    <text evidence="2">The sequence shown here is derived from an EMBL/GenBank/DDBJ whole genome shotgun (WGS) entry which is preliminary data.</text>
</comment>
<evidence type="ECO:0000313" key="3">
    <source>
        <dbReference type="Proteomes" id="UP000224634"/>
    </source>
</evidence>